<dbReference type="InterPro" id="IPR000182">
    <property type="entry name" value="GNAT_dom"/>
</dbReference>
<accession>A0ABV3L3X4</accession>
<dbReference type="PANTHER" id="PTHR43792:SF1">
    <property type="entry name" value="N-ACETYLTRANSFERASE DOMAIN-CONTAINING PROTEIN"/>
    <property type="match status" value="1"/>
</dbReference>
<feature type="region of interest" description="Disordered" evidence="1">
    <location>
        <begin position="145"/>
        <end position="170"/>
    </location>
</feature>
<dbReference type="EMBL" id="JBFBVU010000004">
    <property type="protein sequence ID" value="MEV8466246.1"/>
    <property type="molecule type" value="Genomic_DNA"/>
</dbReference>
<feature type="domain" description="N-acetyltransferase" evidence="2">
    <location>
        <begin position="9"/>
        <end position="166"/>
    </location>
</feature>
<dbReference type="PROSITE" id="PS51186">
    <property type="entry name" value="GNAT"/>
    <property type="match status" value="1"/>
</dbReference>
<dbReference type="InterPro" id="IPR016181">
    <property type="entry name" value="Acyl_CoA_acyltransferase"/>
</dbReference>
<dbReference type="SUPFAM" id="SSF55729">
    <property type="entry name" value="Acyl-CoA N-acyltransferases (Nat)"/>
    <property type="match status" value="1"/>
</dbReference>
<evidence type="ECO:0000259" key="2">
    <source>
        <dbReference type="PROSITE" id="PS51186"/>
    </source>
</evidence>
<dbReference type="RefSeq" id="WP_366192047.1">
    <property type="nucleotide sequence ID" value="NZ_JBFBVU010000004.1"/>
</dbReference>
<keyword evidence="4" id="KW-1185">Reference proteome</keyword>
<comment type="caution">
    <text evidence="3">The sequence shown here is derived from an EMBL/GenBank/DDBJ whole genome shotgun (WGS) entry which is preliminary data.</text>
</comment>
<reference evidence="3 4" key="1">
    <citation type="submission" date="2024-07" db="EMBL/GenBank/DDBJ databases">
        <authorList>
            <person name="Kang M."/>
        </authorList>
    </citation>
    <scope>NUCLEOTIDE SEQUENCE [LARGE SCALE GENOMIC DNA]</scope>
    <source>
        <strain evidence="3 4">DFM31</strain>
    </source>
</reference>
<dbReference type="Proteomes" id="UP001553161">
    <property type="component" value="Unassembled WGS sequence"/>
</dbReference>
<sequence>MGPLTTERLILRRPAPDDWPTFQGWAMSDRAAMAGGRKDLGGAWRQFASVLGHWQIRGFGMWALTRPGDDTCFGMVGPWFPADWPETELGWILFDGAEGQGYASEAARAARRHAYDVLGWSTAVSYIEPDNLRSIAVAERLGATLDPQAAQPKPDTPQLVYRHPGPEGRA</sequence>
<name>A0ABV3L3X4_9RHOB</name>
<evidence type="ECO:0000256" key="1">
    <source>
        <dbReference type="SAM" id="MobiDB-lite"/>
    </source>
</evidence>
<dbReference type="Pfam" id="PF13302">
    <property type="entry name" value="Acetyltransf_3"/>
    <property type="match status" value="1"/>
</dbReference>
<proteinExistence type="predicted"/>
<evidence type="ECO:0000313" key="3">
    <source>
        <dbReference type="EMBL" id="MEV8466246.1"/>
    </source>
</evidence>
<dbReference type="PANTHER" id="PTHR43792">
    <property type="entry name" value="GNAT FAMILY, PUTATIVE (AFU_ORTHOLOGUE AFUA_3G00765)-RELATED-RELATED"/>
    <property type="match status" value="1"/>
</dbReference>
<evidence type="ECO:0000313" key="4">
    <source>
        <dbReference type="Proteomes" id="UP001553161"/>
    </source>
</evidence>
<organism evidence="3 4">
    <name type="scientific">Meridianimarinicoccus marinus</name>
    <dbReference type="NCBI Taxonomy" id="3231483"/>
    <lineage>
        <taxon>Bacteria</taxon>
        <taxon>Pseudomonadati</taxon>
        <taxon>Pseudomonadota</taxon>
        <taxon>Alphaproteobacteria</taxon>
        <taxon>Rhodobacterales</taxon>
        <taxon>Paracoccaceae</taxon>
        <taxon>Meridianimarinicoccus</taxon>
    </lineage>
</organism>
<dbReference type="InterPro" id="IPR051531">
    <property type="entry name" value="N-acetyltransferase"/>
</dbReference>
<gene>
    <name evidence="3" type="ORF">AB0T83_05525</name>
</gene>
<dbReference type="Gene3D" id="3.40.630.30">
    <property type="match status" value="1"/>
</dbReference>
<protein>
    <submittedName>
        <fullName evidence="3">GNAT family N-acetyltransferase</fullName>
    </submittedName>
</protein>